<dbReference type="InterPro" id="IPR020094">
    <property type="entry name" value="TruA/RsuA/RluB/E/F_N"/>
</dbReference>
<feature type="active site" description="Nucleophile" evidence="4 5">
    <location>
        <position position="64"/>
    </location>
</feature>
<keyword evidence="3 4" id="KW-0413">Isomerase</keyword>
<proteinExistence type="inferred from homology"/>
<evidence type="ECO:0000256" key="2">
    <source>
        <dbReference type="ARBA" id="ARBA00022694"/>
    </source>
</evidence>
<comment type="similarity">
    <text evidence="1 4 7">Belongs to the tRNA pseudouridine synthase TruA family.</text>
</comment>
<dbReference type="SUPFAM" id="SSF55120">
    <property type="entry name" value="Pseudouridine synthase"/>
    <property type="match status" value="1"/>
</dbReference>
<organism evidence="9 10">
    <name type="scientific">Paramuribaculum intestinale</name>
    <dbReference type="NCBI Taxonomy" id="2094151"/>
    <lineage>
        <taxon>Bacteria</taxon>
        <taxon>Pseudomonadati</taxon>
        <taxon>Bacteroidota</taxon>
        <taxon>Bacteroidia</taxon>
        <taxon>Bacteroidales</taxon>
        <taxon>Muribaculaceae</taxon>
        <taxon>Paramuribaculum</taxon>
    </lineage>
</organism>
<evidence type="ECO:0000256" key="5">
    <source>
        <dbReference type="PIRSR" id="PIRSR001430-1"/>
    </source>
</evidence>
<dbReference type="AlphaFoldDB" id="A0A2V1IS58"/>
<feature type="binding site" evidence="4 6">
    <location>
        <position position="123"/>
    </location>
    <ligand>
        <name>substrate</name>
    </ligand>
</feature>
<dbReference type="InterPro" id="IPR020103">
    <property type="entry name" value="PsdUridine_synth_cat_dom_sf"/>
</dbReference>
<dbReference type="PANTHER" id="PTHR11142:SF0">
    <property type="entry name" value="TRNA PSEUDOURIDINE SYNTHASE-LIKE 1"/>
    <property type="match status" value="1"/>
</dbReference>
<name>A0A2V1IS58_9BACT</name>
<dbReference type="Pfam" id="PF01416">
    <property type="entry name" value="PseudoU_synth_1"/>
    <property type="match status" value="1"/>
</dbReference>
<dbReference type="InterPro" id="IPR020095">
    <property type="entry name" value="PsdUridine_synth_TruA_C"/>
</dbReference>
<comment type="caution">
    <text evidence="9">The sequence shown here is derived from an EMBL/GenBank/DDBJ whole genome shotgun (WGS) entry which is preliminary data.</text>
</comment>
<comment type="function">
    <text evidence="4">Formation of pseudouridine at positions 38, 39 and 40 in the anticodon stem and loop of transfer RNAs.</text>
</comment>
<dbReference type="NCBIfam" id="TIGR00071">
    <property type="entry name" value="hisT_truA"/>
    <property type="match status" value="1"/>
</dbReference>
<evidence type="ECO:0000313" key="9">
    <source>
        <dbReference type="EMBL" id="PWB07485.1"/>
    </source>
</evidence>
<accession>A0A2V1IS58</accession>
<feature type="domain" description="Pseudouridine synthase I TruA alpha/beta" evidence="8">
    <location>
        <begin position="162"/>
        <end position="259"/>
    </location>
</feature>
<dbReference type="Gene3D" id="3.30.70.580">
    <property type="entry name" value="Pseudouridine synthase I, catalytic domain, N-terminal subdomain"/>
    <property type="match status" value="1"/>
</dbReference>
<dbReference type="GO" id="GO:0160147">
    <property type="term" value="F:tRNA pseudouridine(38-40) synthase activity"/>
    <property type="evidence" value="ECO:0007669"/>
    <property type="project" value="UniProtKB-EC"/>
</dbReference>
<evidence type="ECO:0000256" key="7">
    <source>
        <dbReference type="RuleBase" id="RU003792"/>
    </source>
</evidence>
<dbReference type="HAMAP" id="MF_00171">
    <property type="entry name" value="TruA"/>
    <property type="match status" value="1"/>
</dbReference>
<keyword evidence="10" id="KW-1185">Reference proteome</keyword>
<keyword evidence="2 4" id="KW-0819">tRNA processing</keyword>
<comment type="subunit">
    <text evidence="4">Homodimer.</text>
</comment>
<evidence type="ECO:0000259" key="8">
    <source>
        <dbReference type="Pfam" id="PF01416"/>
    </source>
</evidence>
<dbReference type="PIRSF" id="PIRSF001430">
    <property type="entry name" value="tRNA_psdUrid_synth"/>
    <property type="match status" value="1"/>
</dbReference>
<dbReference type="EMBL" id="PUBV01000012">
    <property type="protein sequence ID" value="PWB07485.1"/>
    <property type="molecule type" value="Genomic_DNA"/>
</dbReference>
<dbReference type="RefSeq" id="WP_107036064.1">
    <property type="nucleotide sequence ID" value="NZ_CAONGC010000022.1"/>
</dbReference>
<dbReference type="Proteomes" id="UP000244925">
    <property type="component" value="Unassembled WGS sequence"/>
</dbReference>
<dbReference type="EC" id="5.4.99.12" evidence="4"/>
<evidence type="ECO:0000256" key="1">
    <source>
        <dbReference type="ARBA" id="ARBA00009375"/>
    </source>
</evidence>
<dbReference type="GeneID" id="93424671"/>
<gene>
    <name evidence="4" type="primary">truA</name>
    <name evidence="9" type="ORF">C5O25_07185</name>
</gene>
<evidence type="ECO:0000256" key="4">
    <source>
        <dbReference type="HAMAP-Rule" id="MF_00171"/>
    </source>
</evidence>
<dbReference type="InterPro" id="IPR020097">
    <property type="entry name" value="PsdUridine_synth_TruA_a/b_dom"/>
</dbReference>
<dbReference type="CDD" id="cd02570">
    <property type="entry name" value="PseudoU_synth_EcTruA"/>
    <property type="match status" value="1"/>
</dbReference>
<reference evidence="10" key="1">
    <citation type="submission" date="2018-02" db="EMBL/GenBank/DDBJ databases">
        <authorList>
            <person name="Clavel T."/>
            <person name="Strowig T."/>
        </authorList>
    </citation>
    <scope>NUCLEOTIDE SEQUENCE [LARGE SCALE GENOMIC DNA]</scope>
    <source>
        <strain evidence="10">DSM 100764</strain>
    </source>
</reference>
<evidence type="ECO:0000256" key="6">
    <source>
        <dbReference type="PIRSR" id="PIRSR001430-2"/>
    </source>
</evidence>
<comment type="catalytic activity">
    <reaction evidence="4 7">
        <text>uridine(38/39/40) in tRNA = pseudouridine(38/39/40) in tRNA</text>
        <dbReference type="Rhea" id="RHEA:22376"/>
        <dbReference type="Rhea" id="RHEA-COMP:10085"/>
        <dbReference type="Rhea" id="RHEA-COMP:10087"/>
        <dbReference type="ChEBI" id="CHEBI:65314"/>
        <dbReference type="ChEBI" id="CHEBI:65315"/>
        <dbReference type="EC" id="5.4.99.12"/>
    </reaction>
</comment>
<dbReference type="FunFam" id="3.30.70.580:FF:000001">
    <property type="entry name" value="tRNA pseudouridine synthase A"/>
    <property type="match status" value="1"/>
</dbReference>
<evidence type="ECO:0000313" key="10">
    <source>
        <dbReference type="Proteomes" id="UP000244925"/>
    </source>
</evidence>
<protein>
    <recommendedName>
        <fullName evidence="4">tRNA pseudouridine synthase A</fullName>
        <ecNumber evidence="4">5.4.99.12</ecNumber>
    </recommendedName>
    <alternativeName>
        <fullName evidence="4">tRNA pseudouridine(38-40) synthase</fullName>
    </alternativeName>
    <alternativeName>
        <fullName evidence="4">tRNA pseudouridylate synthase I</fullName>
    </alternativeName>
    <alternativeName>
        <fullName evidence="4">tRNA-uridine isomerase I</fullName>
    </alternativeName>
</protein>
<dbReference type="Gene3D" id="3.30.70.660">
    <property type="entry name" value="Pseudouridine synthase I, catalytic domain, C-terminal subdomain"/>
    <property type="match status" value="1"/>
</dbReference>
<dbReference type="GO" id="GO:0003723">
    <property type="term" value="F:RNA binding"/>
    <property type="evidence" value="ECO:0007669"/>
    <property type="project" value="InterPro"/>
</dbReference>
<dbReference type="PANTHER" id="PTHR11142">
    <property type="entry name" value="PSEUDOURIDYLATE SYNTHASE"/>
    <property type="match status" value="1"/>
</dbReference>
<dbReference type="GO" id="GO:0031119">
    <property type="term" value="P:tRNA pseudouridine synthesis"/>
    <property type="evidence" value="ECO:0007669"/>
    <property type="project" value="UniProtKB-UniRule"/>
</dbReference>
<comment type="caution">
    <text evidence="4">Lacks conserved residue(s) required for the propagation of feature annotation.</text>
</comment>
<evidence type="ECO:0000256" key="3">
    <source>
        <dbReference type="ARBA" id="ARBA00023235"/>
    </source>
</evidence>
<dbReference type="InterPro" id="IPR001406">
    <property type="entry name" value="PsdUridine_synth_TruA"/>
</dbReference>
<sequence length="271" mass="29717">MDTPISTRNDPASARCFLTLSYRGAPFHGWQVQPGAVSVQQVIEESLSKLTGHRVAVVGAGRTDAGVNARMMVAHADLPESAPAADALLRGLNALCGPDIAIHSLTPVHPDAHARFDATSRTYRYYALERKNPFFHWLAWQCGPRLDFEAMNAAAAMLTEVSDFASFAKLHSDARTTICRVSHARWTPVEGIPGGWAFEITADRFLRNMVRAVVGTLVEVGRGKLSLDGFARVVEARDRCAAGTSMPPQALYLWDVTYPYFDAYTAKYTSQ</sequence>